<dbReference type="RefSeq" id="WP_016334462.1">
    <property type="nucleotide sequence ID" value="NC_021252.1"/>
</dbReference>
<evidence type="ECO:0000313" key="2">
    <source>
        <dbReference type="Proteomes" id="UP000013968"/>
    </source>
</evidence>
<proteinExistence type="predicted"/>
<keyword evidence="2" id="KW-1185">Reference proteome</keyword>
<evidence type="ECO:0000313" key="1">
    <source>
        <dbReference type="EMBL" id="AGM06710.1"/>
    </source>
</evidence>
<reference evidence="1 2" key="1">
    <citation type="journal article" date="2013" name="BMC Genomics">
        <title>ContigScape: a Cytoscape plugin facilitating microbial genome gap closing.</title>
        <authorList>
            <person name="Tang B."/>
            <person name="Wang Q."/>
            <person name="Yang M."/>
            <person name="Xie F."/>
            <person name="Zhu Y."/>
            <person name="Zhuo Y."/>
            <person name="Wang S."/>
            <person name="Gao H."/>
            <person name="Ding X."/>
            <person name="Zhang L."/>
            <person name="Zhao G."/>
            <person name="Zheng H."/>
        </authorList>
    </citation>
    <scope>NUCLEOTIDE SEQUENCE [LARGE SCALE GENOMIC DNA]</scope>
    <source>
        <strain evidence="1 2">HCCB10007</strain>
    </source>
</reference>
<gene>
    <name evidence="1" type="ORF">AORI_4125</name>
</gene>
<dbReference type="HOGENOM" id="CLU_099334_0_0_11"/>
<organism evidence="1 2">
    <name type="scientific">Amycolatopsis keratiniphila</name>
    <dbReference type="NCBI Taxonomy" id="129921"/>
    <lineage>
        <taxon>Bacteria</taxon>
        <taxon>Bacillati</taxon>
        <taxon>Actinomycetota</taxon>
        <taxon>Actinomycetes</taxon>
        <taxon>Pseudonocardiales</taxon>
        <taxon>Pseudonocardiaceae</taxon>
        <taxon>Amycolatopsis</taxon>
        <taxon>Amycolatopsis japonica group</taxon>
    </lineage>
</organism>
<dbReference type="EMBL" id="CP003410">
    <property type="protein sequence ID" value="AGM06710.1"/>
    <property type="molecule type" value="Genomic_DNA"/>
</dbReference>
<dbReference type="Proteomes" id="UP000013968">
    <property type="component" value="Chromosome"/>
</dbReference>
<protein>
    <submittedName>
        <fullName evidence="1">Uncharacterized protein</fullName>
    </submittedName>
</protein>
<name>R4SVZ8_9PSEU</name>
<dbReference type="KEGG" id="aoi:AORI_4125"/>
<accession>R4SVZ8</accession>
<sequence>MSKLPPKPADSAPLRERIAWEALQKVTRFAHRLDPAARSSCPAFDPGRTTTVTCTVTYLGEGYDYVLRDIKFQGTGLTNGRTEQGTVSYKADLTAGPIIRDQVESVLRYQNSTEYAACDMREHVRFGFDSTRRRPSGSSVVGEWIYVPGISCRYLDSKARAVKAIPLELYDWGAPIHP</sequence>
<dbReference type="PATRIC" id="fig|1156913.3.peg.4211"/>
<dbReference type="AlphaFoldDB" id="R4SVZ8"/>